<dbReference type="RefSeq" id="XP_070889613.1">
    <property type="nucleotide sequence ID" value="XM_071026152.1"/>
</dbReference>
<proteinExistence type="predicted"/>
<keyword evidence="2" id="KW-1185">Reference proteome</keyword>
<protein>
    <submittedName>
        <fullName evidence="1">Uncharacterized protein</fullName>
    </submittedName>
</protein>
<dbReference type="EMBL" id="JBFXLQ010000005">
    <property type="protein sequence ID" value="KAL2870634.1"/>
    <property type="molecule type" value="Genomic_DNA"/>
</dbReference>
<comment type="caution">
    <text evidence="1">The sequence shown here is derived from an EMBL/GenBank/DDBJ whole genome shotgun (WGS) entry which is preliminary data.</text>
</comment>
<dbReference type="Proteomes" id="UP001610432">
    <property type="component" value="Unassembled WGS sequence"/>
</dbReference>
<evidence type="ECO:0000313" key="2">
    <source>
        <dbReference type="Proteomes" id="UP001610432"/>
    </source>
</evidence>
<evidence type="ECO:0000313" key="1">
    <source>
        <dbReference type="EMBL" id="KAL2870634.1"/>
    </source>
</evidence>
<accession>A0ABR4M1J0</accession>
<dbReference type="GeneID" id="98141224"/>
<organism evidence="1 2">
    <name type="scientific">Aspergillus lucknowensis</name>
    <dbReference type="NCBI Taxonomy" id="176173"/>
    <lineage>
        <taxon>Eukaryota</taxon>
        <taxon>Fungi</taxon>
        <taxon>Dikarya</taxon>
        <taxon>Ascomycota</taxon>
        <taxon>Pezizomycotina</taxon>
        <taxon>Eurotiomycetes</taxon>
        <taxon>Eurotiomycetidae</taxon>
        <taxon>Eurotiales</taxon>
        <taxon>Aspergillaceae</taxon>
        <taxon>Aspergillus</taxon>
        <taxon>Aspergillus subgen. Nidulantes</taxon>
    </lineage>
</organism>
<name>A0ABR4M1J0_9EURO</name>
<sequence>MHGVGRGFLLCPSFSSSGDAAPFAVFIGSFRGSFGIISNAMGGSRFALTLLQRGKNGMVLCLCSVGVGGLHRLPAPVLPPQLLPCSKFPADGTTAHQKTPSGKLLFITPIF</sequence>
<reference evidence="1 2" key="1">
    <citation type="submission" date="2024-07" db="EMBL/GenBank/DDBJ databases">
        <title>Section-level genome sequencing and comparative genomics of Aspergillus sections Usti and Cavernicolus.</title>
        <authorList>
            <consortium name="Lawrence Berkeley National Laboratory"/>
            <person name="Nybo J.L."/>
            <person name="Vesth T.C."/>
            <person name="Theobald S."/>
            <person name="Frisvad J.C."/>
            <person name="Larsen T.O."/>
            <person name="Kjaerboelling I."/>
            <person name="Rothschild-Mancinelli K."/>
            <person name="Lyhne E.K."/>
            <person name="Kogle M.E."/>
            <person name="Barry K."/>
            <person name="Clum A."/>
            <person name="Na H."/>
            <person name="Ledsgaard L."/>
            <person name="Lin J."/>
            <person name="Lipzen A."/>
            <person name="Kuo A."/>
            <person name="Riley R."/>
            <person name="Mondo S."/>
            <person name="Labutti K."/>
            <person name="Haridas S."/>
            <person name="Pangalinan J."/>
            <person name="Salamov A.A."/>
            <person name="Simmons B.A."/>
            <person name="Magnuson J.K."/>
            <person name="Chen J."/>
            <person name="Drula E."/>
            <person name="Henrissat B."/>
            <person name="Wiebenga A."/>
            <person name="Lubbers R.J."/>
            <person name="Gomes A.C."/>
            <person name="Macurrencykelacurrency M.R."/>
            <person name="Stajich J."/>
            <person name="Grigoriev I.V."/>
            <person name="Mortensen U.H."/>
            <person name="De Vries R.P."/>
            <person name="Baker S.E."/>
            <person name="Andersen M.R."/>
        </authorList>
    </citation>
    <scope>NUCLEOTIDE SEQUENCE [LARGE SCALE GENOMIC DNA]</scope>
    <source>
        <strain evidence="1 2">CBS 449.75</strain>
    </source>
</reference>
<gene>
    <name evidence="1" type="ORF">BJX67DRAFT_244247</name>
</gene>